<feature type="domain" description="Deubiquitinating enzyme MINDY-3/4 conserved" evidence="3">
    <location>
        <begin position="295"/>
        <end position="633"/>
    </location>
</feature>
<evidence type="ECO:0000259" key="3">
    <source>
        <dbReference type="SMART" id="SM01174"/>
    </source>
</evidence>
<dbReference type="OrthoDB" id="10263628at2759"/>
<dbReference type="GO" id="GO:0004843">
    <property type="term" value="F:cysteine-type deubiquitinase activity"/>
    <property type="evidence" value="ECO:0007669"/>
    <property type="project" value="UniProtKB-EC"/>
</dbReference>
<sequence length="638" mass="67728">MRKQNNFMDFPAQPPPATSSLRKAKAVVEEESEPEVESVPEFTNTSRSRSSRPTGQANATSSTLSAGLEQMLPPPGSTSLGFQAGTRKAQEPGRIGGFVSSSSPADQEVASTRRKMGGMSLRNVKDEAEEREPDGSSEAMLEGWRPPSARSASRPHPSPQLSSPHPSSSTAPPTRSVLDPSPPPPSLVASRPTSNRPSAAHLSQHRPHPGSGVGLSPATVLPSRRGPPVGAGTGDELVMEELEEDENGMDGDESYNMGGGRGGGSNVSHGRTLGSAAAAGIKGQPVPQDTIRAIQRLLWGNQGQPPPSWKQGFFYNPKPGLQFGLVQLQGGPCGVLAAVQAHVLAALGTEGIGSINLSPGPGQQQSALVTALATLLWQARPSNSSGCSASLALSPANESRGSTGFVHEQVMRGATFVTVSTREDLQAKLRAVLNTYMDPGGWGIVLLLVSLLLTRGVHVVRSDMDEASNALMGMHGYCTQELVNLILTGQASSNVFDGNKDLDGSKLKGIEKPCRLGLLTLFEWYKYVEVGSNLKCPQLPIWVVCSESHFTVLFALDSKALQGQLPFDLLYYDELANQEDMIRLSIKRDPQGGWTAKVGDSFGDRGKCEGQNIPPLECVIETKWPGVSVDWNGAEPIL</sequence>
<keyword evidence="5" id="KW-1185">Reference proteome</keyword>
<feature type="region of interest" description="Disordered" evidence="2">
    <location>
        <begin position="1"/>
        <end position="234"/>
    </location>
</feature>
<evidence type="ECO:0000313" key="4">
    <source>
        <dbReference type="EMBL" id="GAX82694.1"/>
    </source>
</evidence>
<dbReference type="GO" id="GO:0071108">
    <property type="term" value="P:protein K48-linked deubiquitination"/>
    <property type="evidence" value="ECO:0007669"/>
    <property type="project" value="InterPro"/>
</dbReference>
<dbReference type="SMART" id="SM01174">
    <property type="entry name" value="DUF4205"/>
    <property type="match status" value="1"/>
</dbReference>
<dbReference type="InterPro" id="IPR025257">
    <property type="entry name" value="MINDY-3/4_CD"/>
</dbReference>
<evidence type="ECO:0000256" key="2">
    <source>
        <dbReference type="SAM" id="MobiDB-lite"/>
    </source>
</evidence>
<dbReference type="EMBL" id="BEGY01000084">
    <property type="protein sequence ID" value="GAX82694.1"/>
    <property type="molecule type" value="Genomic_DNA"/>
</dbReference>
<dbReference type="AlphaFoldDB" id="A0A250XHZ0"/>
<proteinExistence type="inferred from homology"/>
<name>A0A250XHZ0_9CHLO</name>
<reference evidence="4 5" key="1">
    <citation type="submission" date="2017-08" db="EMBL/GenBank/DDBJ databases">
        <title>Acidophilic green algal genome provides insights into adaptation to an acidic environment.</title>
        <authorList>
            <person name="Hirooka S."/>
            <person name="Hirose Y."/>
            <person name="Kanesaki Y."/>
            <person name="Higuchi S."/>
            <person name="Fujiwara T."/>
            <person name="Onuma R."/>
            <person name="Era A."/>
            <person name="Ohbayashi R."/>
            <person name="Uzuka A."/>
            <person name="Nozaki H."/>
            <person name="Yoshikawa H."/>
            <person name="Miyagishima S.Y."/>
        </authorList>
    </citation>
    <scope>NUCLEOTIDE SEQUENCE [LARGE SCALE GENOMIC DNA]</scope>
    <source>
        <strain evidence="4 5">NIES-2499</strain>
    </source>
</reference>
<protein>
    <recommendedName>
        <fullName evidence="3">Deubiquitinating enzyme MINDY-3/4 conserved domain-containing protein</fullName>
    </recommendedName>
</protein>
<evidence type="ECO:0000313" key="5">
    <source>
        <dbReference type="Proteomes" id="UP000232323"/>
    </source>
</evidence>
<comment type="similarity">
    <text evidence="1">Belongs to the MINDY deubiquitinase family. FAM188 subfamily.</text>
</comment>
<dbReference type="GO" id="GO:0006508">
    <property type="term" value="P:proteolysis"/>
    <property type="evidence" value="ECO:0007669"/>
    <property type="project" value="UniProtKB-KW"/>
</dbReference>
<dbReference type="PANTHER" id="PTHR12473">
    <property type="entry name" value="UBIQUITIN CARBOXYL-TERMINAL HYDROLASE MINDY-4-RELATED"/>
    <property type="match status" value="1"/>
</dbReference>
<feature type="compositionally biased region" description="Low complexity" evidence="2">
    <location>
        <begin position="39"/>
        <end position="52"/>
    </location>
</feature>
<gene>
    <name evidence="4" type="ORF">CEUSTIGMA_g10120.t1</name>
</gene>
<evidence type="ECO:0000256" key="1">
    <source>
        <dbReference type="ARBA" id="ARBA00011074"/>
    </source>
</evidence>
<organism evidence="4 5">
    <name type="scientific">Chlamydomonas eustigma</name>
    <dbReference type="NCBI Taxonomy" id="1157962"/>
    <lineage>
        <taxon>Eukaryota</taxon>
        <taxon>Viridiplantae</taxon>
        <taxon>Chlorophyta</taxon>
        <taxon>core chlorophytes</taxon>
        <taxon>Chlorophyceae</taxon>
        <taxon>CS clade</taxon>
        <taxon>Chlamydomonadales</taxon>
        <taxon>Chlamydomonadaceae</taxon>
        <taxon>Chlamydomonas</taxon>
    </lineage>
</organism>
<dbReference type="Pfam" id="PF13898">
    <property type="entry name" value="MINDY-3_4_CD"/>
    <property type="match status" value="1"/>
</dbReference>
<feature type="compositionally biased region" description="Acidic residues" evidence="2">
    <location>
        <begin position="29"/>
        <end position="38"/>
    </location>
</feature>
<dbReference type="GO" id="GO:1990380">
    <property type="term" value="F:K48-linked deubiquitinase activity"/>
    <property type="evidence" value="ECO:0007669"/>
    <property type="project" value="InterPro"/>
</dbReference>
<dbReference type="InterPro" id="IPR039785">
    <property type="entry name" value="MINY3/4"/>
</dbReference>
<dbReference type="Proteomes" id="UP000232323">
    <property type="component" value="Unassembled WGS sequence"/>
</dbReference>
<dbReference type="PANTHER" id="PTHR12473:SF8">
    <property type="entry name" value="UBIQUITIN CARBOXYL-TERMINAL HYDROLASE MINDY-4-RELATED"/>
    <property type="match status" value="1"/>
</dbReference>
<feature type="compositionally biased region" description="Polar residues" evidence="2">
    <location>
        <begin position="53"/>
        <end position="65"/>
    </location>
</feature>
<comment type="caution">
    <text evidence="4">The sequence shown here is derived from an EMBL/GenBank/DDBJ whole genome shotgun (WGS) entry which is preliminary data.</text>
</comment>
<feature type="compositionally biased region" description="Low complexity" evidence="2">
    <location>
        <begin position="145"/>
        <end position="179"/>
    </location>
</feature>
<accession>A0A250XHZ0</accession>